<name>A0ABT3PV29_9BACT</name>
<dbReference type="SUPFAM" id="SSF56059">
    <property type="entry name" value="Glutathione synthetase ATP-binding domain-like"/>
    <property type="match status" value="1"/>
</dbReference>
<dbReference type="InterPro" id="IPR039523">
    <property type="entry name" value="RimK-rel_E_lig_ATP-grasp"/>
</dbReference>
<gene>
    <name evidence="2" type="ORF">LQ318_02230</name>
</gene>
<accession>A0ABT3PV29</accession>
<dbReference type="RefSeq" id="WP_265787155.1">
    <property type="nucleotide sequence ID" value="NZ_BAABRS010000001.1"/>
</dbReference>
<evidence type="ECO:0000259" key="1">
    <source>
        <dbReference type="Pfam" id="PF14397"/>
    </source>
</evidence>
<keyword evidence="3" id="KW-1185">Reference proteome</keyword>
<organism evidence="2 3">
    <name type="scientific">Fodinibius salicampi</name>
    <dbReference type="NCBI Taxonomy" id="1920655"/>
    <lineage>
        <taxon>Bacteria</taxon>
        <taxon>Pseudomonadati</taxon>
        <taxon>Balneolota</taxon>
        <taxon>Balneolia</taxon>
        <taxon>Balneolales</taxon>
        <taxon>Balneolaceae</taxon>
        <taxon>Fodinibius</taxon>
    </lineage>
</organism>
<dbReference type="EMBL" id="JAJNDC010000001">
    <property type="protein sequence ID" value="MCW9711710.1"/>
    <property type="molecule type" value="Genomic_DNA"/>
</dbReference>
<proteinExistence type="predicted"/>
<evidence type="ECO:0000313" key="3">
    <source>
        <dbReference type="Proteomes" id="UP001207337"/>
    </source>
</evidence>
<evidence type="ECO:0000313" key="2">
    <source>
        <dbReference type="EMBL" id="MCW9711710.1"/>
    </source>
</evidence>
<dbReference type="Pfam" id="PF14397">
    <property type="entry name" value="ATPgrasp_ST"/>
    <property type="match status" value="1"/>
</dbReference>
<comment type="caution">
    <text evidence="2">The sequence shown here is derived from an EMBL/GenBank/DDBJ whole genome shotgun (WGS) entry which is preliminary data.</text>
</comment>
<feature type="domain" description="Alpha-L-glutamate ligase-related protein ATP-grasp" evidence="1">
    <location>
        <begin position="114"/>
        <end position="368"/>
    </location>
</feature>
<protein>
    <recommendedName>
        <fullName evidence="1">Alpha-L-glutamate ligase-related protein ATP-grasp domain-containing protein</fullName>
    </recommendedName>
</protein>
<dbReference type="Proteomes" id="UP001207337">
    <property type="component" value="Unassembled WGS sequence"/>
</dbReference>
<sequence length="386" mass="44523">MEKELIKINREIMKNIASGLNKISSYVGKINKKKRRDRELQECFDQIRLHSAKELEEQMEEYRSDEAHLNKLKEFNKRFLGGYNNIGWNMLLCTQTGIMSEKFIPEDVFVNHIEPRLNNVHHARSFQEKNNYDTIFQDIRRPETLVRYVNGTYFNAHYEHISLEEVMNILASHDNPLLLKPTLFSGRGRGIEIFQSGQEEELINFIHKNKSTHYSSIVQSWVNQHPELAKVYSGSVNTLKTITLRIDGEIVHLMSRLNFGGGTSHTDKIGYIVGVNEEGQAQVIAFNKQTLKKQKIHNDSEIAFGSIHVPSFDKAVSMCKKAHQRLLHFDMVSWDIAIDSEGVPVLIELNIKSQGIVQMQLTNGPLFGEHTEKILQNMNLNIYFNI</sequence>
<reference evidence="2 3" key="1">
    <citation type="submission" date="2021-11" db="EMBL/GenBank/DDBJ databases">
        <title>Aliifidinibius sp. nov., a new bacterium isolated from saline soil.</title>
        <authorList>
            <person name="Galisteo C."/>
            <person name="De La Haba R."/>
            <person name="Sanchez-Porro C."/>
            <person name="Ventosa A."/>
        </authorList>
    </citation>
    <scope>NUCLEOTIDE SEQUENCE [LARGE SCALE GENOMIC DNA]</scope>
    <source>
        <strain evidence="2 3">KACC 190600</strain>
    </source>
</reference>